<feature type="transmembrane region" description="Helical" evidence="8">
    <location>
        <begin position="51"/>
        <end position="70"/>
    </location>
</feature>
<dbReference type="PANTHER" id="PTHR33908:SF11">
    <property type="entry name" value="MEMBRANE PROTEIN"/>
    <property type="match status" value="1"/>
</dbReference>
<evidence type="ECO:0000256" key="8">
    <source>
        <dbReference type="SAM" id="Phobius"/>
    </source>
</evidence>
<evidence type="ECO:0000256" key="6">
    <source>
        <dbReference type="ARBA" id="ARBA00022989"/>
    </source>
</evidence>
<dbReference type="EMBL" id="JACYTQ010000002">
    <property type="protein sequence ID" value="MBD8488872.1"/>
    <property type="molecule type" value="Genomic_DNA"/>
</dbReference>
<keyword evidence="5 8" id="KW-0812">Transmembrane</keyword>
<feature type="transmembrane region" description="Helical" evidence="8">
    <location>
        <begin position="276"/>
        <end position="292"/>
    </location>
</feature>
<evidence type="ECO:0000313" key="11">
    <source>
        <dbReference type="Proteomes" id="UP000647133"/>
    </source>
</evidence>
<evidence type="ECO:0000256" key="7">
    <source>
        <dbReference type="ARBA" id="ARBA00023136"/>
    </source>
</evidence>
<evidence type="ECO:0000256" key="4">
    <source>
        <dbReference type="ARBA" id="ARBA00022679"/>
    </source>
</evidence>
<proteinExistence type="predicted"/>
<accession>A0ABR9AJC5</accession>
<protein>
    <submittedName>
        <fullName evidence="10">Glycosyltransferase family 39 protein</fullName>
    </submittedName>
</protein>
<feature type="transmembrane region" description="Helical" evidence="8">
    <location>
        <begin position="322"/>
        <end position="342"/>
    </location>
</feature>
<keyword evidence="11" id="KW-1185">Reference proteome</keyword>
<dbReference type="PANTHER" id="PTHR33908">
    <property type="entry name" value="MANNOSYLTRANSFERASE YKCB-RELATED"/>
    <property type="match status" value="1"/>
</dbReference>
<comment type="caution">
    <text evidence="10">The sequence shown here is derived from an EMBL/GenBank/DDBJ whole genome shotgun (WGS) entry which is preliminary data.</text>
</comment>
<organism evidence="10 11">
    <name type="scientific">Echinicola arenosa</name>
    <dbReference type="NCBI Taxonomy" id="2774144"/>
    <lineage>
        <taxon>Bacteria</taxon>
        <taxon>Pseudomonadati</taxon>
        <taxon>Bacteroidota</taxon>
        <taxon>Cytophagia</taxon>
        <taxon>Cytophagales</taxon>
        <taxon>Cyclobacteriaceae</taxon>
        <taxon>Echinicola</taxon>
    </lineage>
</organism>
<keyword evidence="3" id="KW-0328">Glycosyltransferase</keyword>
<dbReference type="InterPro" id="IPR050297">
    <property type="entry name" value="LipidA_mod_glycosyltrf_83"/>
</dbReference>
<keyword evidence="7 8" id="KW-0472">Membrane</keyword>
<dbReference type="InterPro" id="IPR038731">
    <property type="entry name" value="RgtA/B/C-like"/>
</dbReference>
<evidence type="ECO:0000256" key="1">
    <source>
        <dbReference type="ARBA" id="ARBA00004651"/>
    </source>
</evidence>
<feature type="transmembrane region" description="Helical" evidence="8">
    <location>
        <begin position="199"/>
        <end position="219"/>
    </location>
</feature>
<feature type="transmembrane region" description="Helical" evidence="8">
    <location>
        <begin position="246"/>
        <end position="269"/>
    </location>
</feature>
<comment type="subcellular location">
    <subcellularLocation>
        <location evidence="1">Cell membrane</location>
        <topology evidence="1">Multi-pass membrane protein</topology>
    </subcellularLocation>
</comment>
<feature type="domain" description="Glycosyltransferase RgtA/B/C/D-like" evidence="9">
    <location>
        <begin position="58"/>
        <end position="217"/>
    </location>
</feature>
<reference evidence="10 11" key="1">
    <citation type="submission" date="2020-09" db="EMBL/GenBank/DDBJ databases">
        <title>Echinicola sp. CAU 1574 isolated from sand of Sido Beach.</title>
        <authorList>
            <person name="Kim W."/>
        </authorList>
    </citation>
    <scope>NUCLEOTIDE SEQUENCE [LARGE SCALE GENOMIC DNA]</scope>
    <source>
        <strain evidence="10 11">CAU 1574</strain>
    </source>
</reference>
<dbReference type="Pfam" id="PF13231">
    <property type="entry name" value="PMT_2"/>
    <property type="match status" value="1"/>
</dbReference>
<evidence type="ECO:0000256" key="3">
    <source>
        <dbReference type="ARBA" id="ARBA00022676"/>
    </source>
</evidence>
<evidence type="ECO:0000256" key="5">
    <source>
        <dbReference type="ARBA" id="ARBA00022692"/>
    </source>
</evidence>
<name>A0ABR9AJC5_9BACT</name>
<feature type="transmembrane region" description="Helical" evidence="8">
    <location>
        <begin position="12"/>
        <end position="31"/>
    </location>
</feature>
<keyword evidence="6 8" id="KW-1133">Transmembrane helix</keyword>
<feature type="transmembrane region" description="Helical" evidence="8">
    <location>
        <begin position="298"/>
        <end position="315"/>
    </location>
</feature>
<sequence>MTKTTFLSNRKNLIYLIASFALLKLLVHFMTYDHYELHRDAYLYYAQSEHLDWGFIAVPPLVGAIGKLATTIFGHTTFALRFFPALIGALNVFLVGLMVVELRGKWKAVSLACLAYLLSPAYLHTNSLFQPVSFNHFFWLWSAYFVLRLIHRNDPKYWFWLAMTFGLGFLNKYSIVFFFAGFLLALAFSKHRQLYLNKYFLWACLLAIAIILPNLIWQYQHTWPVMMHMKALRETQLVNVRISDFLIAQLIMNAQALLLWLMALILLLFHPKERTFQVFGLTFLIVVFLQIAGSGKAYYTLGAYPMLFAFGAYHVEKYTGKWAIPTTVFLLVLMFAGLYLSIPYDGIPLVRAENIAGKSSHRWEDGNYHKIPQDMADMTGWKELGEAVASVYKDLGPENKDNVDIFCNNYGQAGAVMFYGKSVNVPQPISTNGSFVFWSPDSLSKEYFILVDHDPGDEDGSNEMLPVFFKKVELVKTIDNPYFRENGTNIYLCQHPTVVVKEHYKKLMGVEKGKYKR</sequence>
<gene>
    <name evidence="10" type="ORF">IFO69_08960</name>
</gene>
<evidence type="ECO:0000256" key="2">
    <source>
        <dbReference type="ARBA" id="ARBA00022475"/>
    </source>
</evidence>
<dbReference type="RefSeq" id="WP_192009721.1">
    <property type="nucleotide sequence ID" value="NZ_JACYTQ010000002.1"/>
</dbReference>
<evidence type="ECO:0000259" key="9">
    <source>
        <dbReference type="Pfam" id="PF13231"/>
    </source>
</evidence>
<keyword evidence="4" id="KW-0808">Transferase</keyword>
<dbReference type="Proteomes" id="UP000647133">
    <property type="component" value="Unassembled WGS sequence"/>
</dbReference>
<keyword evidence="2" id="KW-1003">Cell membrane</keyword>
<feature type="transmembrane region" description="Helical" evidence="8">
    <location>
        <begin position="157"/>
        <end position="187"/>
    </location>
</feature>
<feature type="transmembrane region" description="Helical" evidence="8">
    <location>
        <begin position="82"/>
        <end position="100"/>
    </location>
</feature>
<evidence type="ECO:0000313" key="10">
    <source>
        <dbReference type="EMBL" id="MBD8488872.1"/>
    </source>
</evidence>